<gene>
    <name evidence="2" type="ORF">MATL_G00258440</name>
</gene>
<name>A0A9D3SVL2_MEGAT</name>
<protein>
    <submittedName>
        <fullName evidence="2">Uncharacterized protein</fullName>
    </submittedName>
</protein>
<comment type="caution">
    <text evidence="2">The sequence shown here is derived from an EMBL/GenBank/DDBJ whole genome shotgun (WGS) entry which is preliminary data.</text>
</comment>
<organism evidence="2 3">
    <name type="scientific">Megalops atlanticus</name>
    <name type="common">Tarpon</name>
    <name type="synonym">Clupea gigantea</name>
    <dbReference type="NCBI Taxonomy" id="7932"/>
    <lineage>
        <taxon>Eukaryota</taxon>
        <taxon>Metazoa</taxon>
        <taxon>Chordata</taxon>
        <taxon>Craniata</taxon>
        <taxon>Vertebrata</taxon>
        <taxon>Euteleostomi</taxon>
        <taxon>Actinopterygii</taxon>
        <taxon>Neopterygii</taxon>
        <taxon>Teleostei</taxon>
        <taxon>Elopiformes</taxon>
        <taxon>Megalopidae</taxon>
        <taxon>Megalops</taxon>
    </lineage>
</organism>
<dbReference type="AlphaFoldDB" id="A0A9D3SVL2"/>
<reference evidence="2" key="1">
    <citation type="submission" date="2021-01" db="EMBL/GenBank/DDBJ databases">
        <authorList>
            <person name="Zahm M."/>
            <person name="Roques C."/>
            <person name="Cabau C."/>
            <person name="Klopp C."/>
            <person name="Donnadieu C."/>
            <person name="Jouanno E."/>
            <person name="Lampietro C."/>
            <person name="Louis A."/>
            <person name="Herpin A."/>
            <person name="Echchiki A."/>
            <person name="Berthelot C."/>
            <person name="Parey E."/>
            <person name="Roest-Crollius H."/>
            <person name="Braasch I."/>
            <person name="Postlethwait J."/>
            <person name="Bobe J."/>
            <person name="Montfort J."/>
            <person name="Bouchez O."/>
            <person name="Begum T."/>
            <person name="Mejri S."/>
            <person name="Adams A."/>
            <person name="Chen W.-J."/>
            <person name="Guiguen Y."/>
        </authorList>
    </citation>
    <scope>NUCLEOTIDE SEQUENCE</scope>
    <source>
        <strain evidence="2">YG-15Mar2019-1</strain>
        <tissue evidence="2">Brain</tissue>
    </source>
</reference>
<feature type="region of interest" description="Disordered" evidence="1">
    <location>
        <begin position="78"/>
        <end position="116"/>
    </location>
</feature>
<sequence>MLYKPLLPGDTSPHVGLPWTTAGGFCRSPKTISGTEPLESVWLIRGGPGEISNLPSAGDKAKDDSSGCRGLLLAADFGGRAQQRQAGPESSGPRLATTPKRISGAFVPGSPGLRGM</sequence>
<proteinExistence type="predicted"/>
<dbReference type="EMBL" id="JAFDVH010000025">
    <property type="protein sequence ID" value="KAG7454319.1"/>
    <property type="molecule type" value="Genomic_DNA"/>
</dbReference>
<accession>A0A9D3SVL2</accession>
<dbReference type="Proteomes" id="UP001046870">
    <property type="component" value="Chromosome 25"/>
</dbReference>
<evidence type="ECO:0000313" key="3">
    <source>
        <dbReference type="Proteomes" id="UP001046870"/>
    </source>
</evidence>
<keyword evidence="3" id="KW-1185">Reference proteome</keyword>
<evidence type="ECO:0000313" key="2">
    <source>
        <dbReference type="EMBL" id="KAG7454319.1"/>
    </source>
</evidence>
<dbReference type="OrthoDB" id="439917at2759"/>
<evidence type="ECO:0000256" key="1">
    <source>
        <dbReference type="SAM" id="MobiDB-lite"/>
    </source>
</evidence>